<dbReference type="OrthoDB" id="2139724at2"/>
<feature type="region of interest" description="Disordered" evidence="1">
    <location>
        <begin position="75"/>
        <end position="102"/>
    </location>
</feature>
<evidence type="ECO:0000313" key="3">
    <source>
        <dbReference type="Proteomes" id="UP000051162"/>
    </source>
</evidence>
<accession>A0A0R1JY70</accession>
<dbReference type="EMBL" id="AZDT01000068">
    <property type="protein sequence ID" value="KRK72706.1"/>
    <property type="molecule type" value="Genomic_DNA"/>
</dbReference>
<dbReference type="AlphaFoldDB" id="A0A0R1JY70"/>
<organism evidence="2 3">
    <name type="scientific">Levilactobacillus namurensis DSM 19117</name>
    <dbReference type="NCBI Taxonomy" id="1423773"/>
    <lineage>
        <taxon>Bacteria</taxon>
        <taxon>Bacillati</taxon>
        <taxon>Bacillota</taxon>
        <taxon>Bacilli</taxon>
        <taxon>Lactobacillales</taxon>
        <taxon>Lactobacillaceae</taxon>
        <taxon>Levilactobacillus</taxon>
    </lineage>
</organism>
<dbReference type="InterPro" id="IPR053712">
    <property type="entry name" value="Bac_CellDiv_Activator"/>
</dbReference>
<evidence type="ECO:0000256" key="1">
    <source>
        <dbReference type="SAM" id="MobiDB-lite"/>
    </source>
</evidence>
<proteinExistence type="predicted"/>
<dbReference type="Gene3D" id="6.10.250.790">
    <property type="match status" value="1"/>
</dbReference>
<feature type="compositionally biased region" description="Low complexity" evidence="1">
    <location>
        <begin position="75"/>
        <end position="94"/>
    </location>
</feature>
<keyword evidence="3" id="KW-1185">Reference proteome</keyword>
<name>A0A0R1JY70_9LACO</name>
<dbReference type="Pfam" id="PF05164">
    <property type="entry name" value="ZapA"/>
    <property type="match status" value="1"/>
</dbReference>
<protein>
    <recommendedName>
        <fullName evidence="4">Stimulator of FtsZ polymerization and component of cell-division Z-ring</fullName>
    </recommendedName>
</protein>
<comment type="caution">
    <text evidence="2">The sequence shown here is derived from an EMBL/GenBank/DDBJ whole genome shotgun (WGS) entry which is preliminary data.</text>
</comment>
<dbReference type="PATRIC" id="fig|1423773.3.peg.1154"/>
<dbReference type="SUPFAM" id="SSF102829">
    <property type="entry name" value="Cell division protein ZapA-like"/>
    <property type="match status" value="1"/>
</dbReference>
<gene>
    <name evidence="2" type="ORF">FD30_GL001126</name>
</gene>
<evidence type="ECO:0000313" key="2">
    <source>
        <dbReference type="EMBL" id="KRK72706.1"/>
    </source>
</evidence>
<dbReference type="InterPro" id="IPR007838">
    <property type="entry name" value="Cell_div_ZapA-like"/>
</dbReference>
<dbReference type="STRING" id="1423773.FD30_GL001126"/>
<sequence length="102" mass="10950">MAEQTHRFKAKIAGKTYTIVGKATDAHMRAVTQVLNEQYDQLKNQLPASVTKEDAAVLMAFNAISDQLKLQARLDAQTAPADTTDEPATPSATDSANSETGD</sequence>
<dbReference type="InterPro" id="IPR036192">
    <property type="entry name" value="Cell_div_ZapA-like_sf"/>
</dbReference>
<dbReference type="RefSeq" id="WP_056945065.1">
    <property type="nucleotide sequence ID" value="NZ_AZDT01000068.1"/>
</dbReference>
<dbReference type="GeneID" id="84782461"/>
<dbReference type="Proteomes" id="UP000051162">
    <property type="component" value="Unassembled WGS sequence"/>
</dbReference>
<reference evidence="2 3" key="1">
    <citation type="journal article" date="2015" name="Genome Announc.">
        <title>Expanding the biotechnology potential of lactobacilli through comparative genomics of 213 strains and associated genera.</title>
        <authorList>
            <person name="Sun Z."/>
            <person name="Harris H.M."/>
            <person name="McCann A."/>
            <person name="Guo C."/>
            <person name="Argimon S."/>
            <person name="Zhang W."/>
            <person name="Yang X."/>
            <person name="Jeffery I.B."/>
            <person name="Cooney J.C."/>
            <person name="Kagawa T.F."/>
            <person name="Liu W."/>
            <person name="Song Y."/>
            <person name="Salvetti E."/>
            <person name="Wrobel A."/>
            <person name="Rasinkangas P."/>
            <person name="Parkhill J."/>
            <person name="Rea M.C."/>
            <person name="O'Sullivan O."/>
            <person name="Ritari J."/>
            <person name="Douillard F.P."/>
            <person name="Paul Ross R."/>
            <person name="Yang R."/>
            <person name="Briner A.E."/>
            <person name="Felis G.E."/>
            <person name="de Vos W.M."/>
            <person name="Barrangou R."/>
            <person name="Klaenhammer T.R."/>
            <person name="Caufield P.W."/>
            <person name="Cui Y."/>
            <person name="Zhang H."/>
            <person name="O'Toole P.W."/>
        </authorList>
    </citation>
    <scope>NUCLEOTIDE SEQUENCE [LARGE SCALE GENOMIC DNA]</scope>
    <source>
        <strain evidence="2 3">DSM 19117</strain>
    </source>
</reference>
<evidence type="ECO:0008006" key="4">
    <source>
        <dbReference type="Google" id="ProtNLM"/>
    </source>
</evidence>